<evidence type="ECO:0000313" key="1">
    <source>
        <dbReference type="EMBL" id="QJA58354.1"/>
    </source>
</evidence>
<gene>
    <name evidence="2" type="ORF">MM415A00692_0015</name>
    <name evidence="1" type="ORF">MM415B01466_0013</name>
</gene>
<organism evidence="1">
    <name type="scientific">viral metagenome</name>
    <dbReference type="NCBI Taxonomy" id="1070528"/>
    <lineage>
        <taxon>unclassified sequences</taxon>
        <taxon>metagenomes</taxon>
        <taxon>organismal metagenomes</taxon>
    </lineage>
</organism>
<reference evidence="1" key="1">
    <citation type="submission" date="2020-03" db="EMBL/GenBank/DDBJ databases">
        <title>The deep terrestrial virosphere.</title>
        <authorList>
            <person name="Holmfeldt K."/>
            <person name="Nilsson E."/>
            <person name="Simone D."/>
            <person name="Lopez-Fernandez M."/>
            <person name="Wu X."/>
            <person name="de Brujin I."/>
            <person name="Lundin D."/>
            <person name="Andersson A."/>
            <person name="Bertilsson S."/>
            <person name="Dopson M."/>
        </authorList>
    </citation>
    <scope>NUCLEOTIDE SEQUENCE</scope>
    <source>
        <strain evidence="2">MM415A00692</strain>
        <strain evidence="1">MM415B01466</strain>
    </source>
</reference>
<sequence>MHLRATHTIDGNVIIMAFIAHETTLYCVYFGADCKIKYDIATNFAVVPITL</sequence>
<evidence type="ECO:0000313" key="2">
    <source>
        <dbReference type="EMBL" id="QJA80596.1"/>
    </source>
</evidence>
<proteinExistence type="predicted"/>
<dbReference type="EMBL" id="MT141319">
    <property type="protein sequence ID" value="QJA58354.1"/>
    <property type="molecule type" value="Genomic_DNA"/>
</dbReference>
<name>A0A6M3ILS5_9ZZZZ</name>
<dbReference type="AlphaFoldDB" id="A0A6M3ILS5"/>
<accession>A0A6M3ILS5</accession>
<protein>
    <submittedName>
        <fullName evidence="1">Uncharacterized protein</fullName>
    </submittedName>
</protein>
<dbReference type="EMBL" id="MT142428">
    <property type="protein sequence ID" value="QJA80596.1"/>
    <property type="molecule type" value="Genomic_DNA"/>
</dbReference>